<gene>
    <name evidence="2" type="ORF">EJC49_05435</name>
</gene>
<organism evidence="2 3">
    <name type="scientific">Aquibium carbonis</name>
    <dbReference type="NCBI Taxonomy" id="2495581"/>
    <lineage>
        <taxon>Bacteria</taxon>
        <taxon>Pseudomonadati</taxon>
        <taxon>Pseudomonadota</taxon>
        <taxon>Alphaproteobacteria</taxon>
        <taxon>Hyphomicrobiales</taxon>
        <taxon>Phyllobacteriaceae</taxon>
        <taxon>Aquibium</taxon>
    </lineage>
</organism>
<dbReference type="Proteomes" id="UP000278398">
    <property type="component" value="Unassembled WGS sequence"/>
</dbReference>
<evidence type="ECO:0000313" key="2">
    <source>
        <dbReference type="EMBL" id="RST87419.1"/>
    </source>
</evidence>
<evidence type="ECO:0000256" key="1">
    <source>
        <dbReference type="SAM" id="SignalP"/>
    </source>
</evidence>
<sequence length="297" mass="31566">MERRDGMSGRTIKLVAAGAAVVAGPAVASAESSYPSLEIMTEGGLTLSDYSKAIGKVGGGPLSFDNDIGGYGSISVGRAFDATSPYDWRITGTVTQFLDNDVSYSDSFNGGVGSAGLNTGFGMQTLDFDIGRRTKQDNFEARFFAGVRGMHLKQEQGLSFSAFDADNSYATSKVGTTEFLGVGPRVGVDARYGGTWGVVGAVSGSAIYGRRKTSLSFEYQASYEDEQYGPYQFGGSASENDWLAEITASAGVSYKPNEGTEVIIGYRGQQLWNVTSENFGEDDILIHGPFVGLKLKF</sequence>
<accession>A0A3R9ZTL2</accession>
<protein>
    <recommendedName>
        <fullName evidence="4">Outer membrane protein beta-barrel domain-containing protein</fullName>
    </recommendedName>
</protein>
<feature type="signal peptide" evidence="1">
    <location>
        <begin position="1"/>
        <end position="28"/>
    </location>
</feature>
<dbReference type="RefSeq" id="WP_126698454.1">
    <property type="nucleotide sequence ID" value="NZ_RWKW01000017.1"/>
</dbReference>
<name>A0A3R9ZTL2_9HYPH</name>
<evidence type="ECO:0008006" key="4">
    <source>
        <dbReference type="Google" id="ProtNLM"/>
    </source>
</evidence>
<dbReference type="Pfam" id="PF05150">
    <property type="entry name" value="Legionella_OMP"/>
    <property type="match status" value="1"/>
</dbReference>
<dbReference type="InterPro" id="IPR007825">
    <property type="entry name" value="Major_OMP_Legionella"/>
</dbReference>
<dbReference type="OrthoDB" id="8057962at2"/>
<dbReference type="EMBL" id="RWKW01000017">
    <property type="protein sequence ID" value="RST87419.1"/>
    <property type="molecule type" value="Genomic_DNA"/>
</dbReference>
<comment type="caution">
    <text evidence="2">The sequence shown here is derived from an EMBL/GenBank/DDBJ whole genome shotgun (WGS) entry which is preliminary data.</text>
</comment>
<feature type="chain" id="PRO_5018640166" description="Outer membrane protein beta-barrel domain-containing protein" evidence="1">
    <location>
        <begin position="29"/>
        <end position="297"/>
    </location>
</feature>
<keyword evidence="1" id="KW-0732">Signal</keyword>
<reference evidence="2 3" key="1">
    <citation type="submission" date="2018-12" db="EMBL/GenBank/DDBJ databases">
        <title>Mesorhizobium carbonis sp. nov., isolated from coal mine water.</title>
        <authorList>
            <person name="Xin W."/>
            <person name="Xu Z."/>
            <person name="Xiang F."/>
            <person name="Zhang J."/>
            <person name="Xi L."/>
            <person name="Liu J."/>
        </authorList>
    </citation>
    <scope>NUCLEOTIDE SEQUENCE [LARGE SCALE GENOMIC DNA]</scope>
    <source>
        <strain evidence="2 3">B2.3</strain>
    </source>
</reference>
<dbReference type="AlphaFoldDB" id="A0A3R9ZTL2"/>
<keyword evidence="3" id="KW-1185">Reference proteome</keyword>
<proteinExistence type="predicted"/>
<evidence type="ECO:0000313" key="3">
    <source>
        <dbReference type="Proteomes" id="UP000278398"/>
    </source>
</evidence>